<accession>A0A507C6B5</accession>
<feature type="domain" description="Major facilitator superfamily (MFS) profile" evidence="10">
    <location>
        <begin position="51"/>
        <end position="516"/>
    </location>
</feature>
<evidence type="ECO:0000259" key="10">
    <source>
        <dbReference type="PROSITE" id="PS50850"/>
    </source>
</evidence>
<dbReference type="SMART" id="SM00326">
    <property type="entry name" value="SH3"/>
    <property type="match status" value="1"/>
</dbReference>
<dbReference type="AlphaFoldDB" id="A0A507C6B5"/>
<feature type="transmembrane region" description="Helical" evidence="8">
    <location>
        <begin position="569"/>
        <end position="592"/>
    </location>
</feature>
<keyword evidence="2 6" id="KW-0728">SH3 domain</keyword>
<dbReference type="SUPFAM" id="SSF50044">
    <property type="entry name" value="SH3-domain"/>
    <property type="match status" value="1"/>
</dbReference>
<dbReference type="Gene3D" id="1.20.1250.20">
    <property type="entry name" value="MFS general substrate transporter like domains"/>
    <property type="match status" value="3"/>
</dbReference>
<dbReference type="InterPro" id="IPR005828">
    <property type="entry name" value="MFS_sugar_transport-like"/>
</dbReference>
<keyword evidence="3 8" id="KW-0812">Transmembrane</keyword>
<evidence type="ECO:0008006" key="13">
    <source>
        <dbReference type="Google" id="ProtNLM"/>
    </source>
</evidence>
<dbReference type="InterPro" id="IPR005829">
    <property type="entry name" value="Sugar_transporter_CS"/>
</dbReference>
<dbReference type="STRING" id="1806994.A0A507C6B5"/>
<dbReference type="SUPFAM" id="SSF103473">
    <property type="entry name" value="MFS general substrate transporter"/>
    <property type="match status" value="2"/>
</dbReference>
<feature type="region of interest" description="Disordered" evidence="7">
    <location>
        <begin position="1"/>
        <end position="30"/>
    </location>
</feature>
<proteinExistence type="predicted"/>
<evidence type="ECO:0000256" key="4">
    <source>
        <dbReference type="ARBA" id="ARBA00022989"/>
    </source>
</evidence>
<evidence type="ECO:0000256" key="2">
    <source>
        <dbReference type="ARBA" id="ARBA00022443"/>
    </source>
</evidence>
<feature type="transmembrane region" description="Helical" evidence="8">
    <location>
        <begin position="969"/>
        <end position="988"/>
    </location>
</feature>
<evidence type="ECO:0000256" key="1">
    <source>
        <dbReference type="ARBA" id="ARBA00004141"/>
    </source>
</evidence>
<dbReference type="GO" id="GO:0016020">
    <property type="term" value="C:membrane"/>
    <property type="evidence" value="ECO:0007669"/>
    <property type="project" value="UniProtKB-SubCell"/>
</dbReference>
<dbReference type="OrthoDB" id="433512at2759"/>
<dbReference type="InterPro" id="IPR036028">
    <property type="entry name" value="SH3-like_dom_sf"/>
</dbReference>
<keyword evidence="12" id="KW-1185">Reference proteome</keyword>
<evidence type="ECO:0000259" key="9">
    <source>
        <dbReference type="PROSITE" id="PS50002"/>
    </source>
</evidence>
<dbReference type="PROSITE" id="PS00216">
    <property type="entry name" value="SUGAR_TRANSPORT_1"/>
    <property type="match status" value="1"/>
</dbReference>
<dbReference type="CDD" id="cd17364">
    <property type="entry name" value="MFS_PhT"/>
    <property type="match status" value="1"/>
</dbReference>
<evidence type="ECO:0000256" key="7">
    <source>
        <dbReference type="SAM" id="MobiDB-lite"/>
    </source>
</evidence>
<evidence type="ECO:0000256" key="3">
    <source>
        <dbReference type="ARBA" id="ARBA00022692"/>
    </source>
</evidence>
<comment type="subcellular location">
    <subcellularLocation>
        <location evidence="1">Membrane</location>
        <topology evidence="1">Multi-pass membrane protein</topology>
    </subcellularLocation>
</comment>
<feature type="transmembrane region" description="Helical" evidence="8">
    <location>
        <begin position="428"/>
        <end position="450"/>
    </location>
</feature>
<feature type="domain" description="SH3" evidence="9">
    <location>
        <begin position="1134"/>
        <end position="1195"/>
    </location>
</feature>
<feature type="region of interest" description="Disordered" evidence="7">
    <location>
        <begin position="1087"/>
        <end position="1122"/>
    </location>
</feature>
<dbReference type="InterPro" id="IPR036259">
    <property type="entry name" value="MFS_trans_sf"/>
</dbReference>
<dbReference type="PROSITE" id="PS50850">
    <property type="entry name" value="MFS"/>
    <property type="match status" value="1"/>
</dbReference>
<feature type="compositionally biased region" description="Polar residues" evidence="7">
    <location>
        <begin position="1112"/>
        <end position="1122"/>
    </location>
</feature>
<feature type="transmembrane region" description="Helical" evidence="8">
    <location>
        <begin position="185"/>
        <end position="212"/>
    </location>
</feature>
<keyword evidence="5 8" id="KW-0472">Membrane</keyword>
<feature type="transmembrane region" description="Helical" evidence="8">
    <location>
        <begin position="320"/>
        <end position="340"/>
    </location>
</feature>
<organism evidence="11 12">
    <name type="scientific">Synchytrium microbalum</name>
    <dbReference type="NCBI Taxonomy" id="1806994"/>
    <lineage>
        <taxon>Eukaryota</taxon>
        <taxon>Fungi</taxon>
        <taxon>Fungi incertae sedis</taxon>
        <taxon>Chytridiomycota</taxon>
        <taxon>Chytridiomycota incertae sedis</taxon>
        <taxon>Chytridiomycetes</taxon>
        <taxon>Synchytriales</taxon>
        <taxon>Synchytriaceae</taxon>
        <taxon>Synchytrium</taxon>
    </lineage>
</organism>
<protein>
    <recommendedName>
        <fullName evidence="13">SH3 domain-containing protein</fullName>
    </recommendedName>
</protein>
<feature type="transmembrane region" description="Helical" evidence="8">
    <location>
        <begin position="154"/>
        <end position="173"/>
    </location>
</feature>
<dbReference type="InterPro" id="IPR020846">
    <property type="entry name" value="MFS_dom"/>
</dbReference>
<feature type="transmembrane region" description="Helical" evidence="8">
    <location>
        <begin position="487"/>
        <end position="511"/>
    </location>
</feature>
<dbReference type="Gene3D" id="2.30.30.40">
    <property type="entry name" value="SH3 Domains"/>
    <property type="match status" value="1"/>
</dbReference>
<dbReference type="InterPro" id="IPR001452">
    <property type="entry name" value="SH3_domain"/>
</dbReference>
<gene>
    <name evidence="11" type="ORF">SmJEL517_g03581</name>
</gene>
<dbReference type="Pfam" id="PF00018">
    <property type="entry name" value="SH3_1"/>
    <property type="match status" value="1"/>
</dbReference>
<dbReference type="PROSITE" id="PS00217">
    <property type="entry name" value="SUGAR_TRANSPORT_2"/>
    <property type="match status" value="1"/>
</dbReference>
<feature type="region of interest" description="Disordered" evidence="7">
    <location>
        <begin position="999"/>
        <end position="1032"/>
    </location>
</feature>
<sequence length="1243" mass="133221">MEKEAVIPRPPDAPRSDSSRTMSSPPPSGENHAGAFSVLDSASFGMQHMLTIVVAGLGFFADSYDLFIINLLIPILGYVYFGQPTLPSTGNSILTASAQAGAILGQISFGVLSDIFGRKRLYGIELMVVIIGTVGSAMCAPTVSGMSIIAMLSLWRLVVGFGVGGDYPMAACISSEFATVKRRGLMMGLVFSMQGLGTLTGILVSLVTLAIWRNEIQGGNIAAFDHVWRIAVVFCVVPCVATLYFRLTIPESPRYTLEVAGDVEGATRDAQRFLSTTTVNGTNGVVLVIDEKEHRPAKPVAGHIHNWDNFKEFWCSKVNVYTLIGTAGPWFLIDIAIYGLGLNNTLILNAIGFGASTDPWQNVQNLTVGNLIIALLGNIPGYFLGATFLDRIGRRNLQMIGFGGQVVMYTILATAYDKILKTSVALFMVLYAIAQIFNNFGANLTTFIIAAEAFPTRYRSTGHGISAACGKVGALIASYGFSQVQKAIGLGSTLGILAGFMFLGFITTYYFTPETGNAGLENLNEKLMATPILNPDNDKIFGPMRRRIVTKRIVSSERRLLFRQALGNLGFFADSYDLFIINVLIQIGYVYFNQAALISPGNSILASGSSMLASSAQTGAILGQLTFGVLSDMFGRTRLYGLELTIVIIETIGSALCAPMISRMNFIAMLSLWRGVAGFGVRGDYSMIFNNFEANLTTFIIAAEAFPTSTAQQATELVVPAAYGKNSVVIKPELYTDIQSFDLYVREHYDNCTNYSSVFSQSYDCPGYKGQGQRYHISTFCSLLVERSTILGCGAPVQQLCVSTCQAAVKSLTSLFDSPNICTQNSQLAAISRSETLRVYNSLCMNLTATSQTGCIVNEPSVLENVNCGFFSGAERMTYCATNPNDMCCQGAGNGGGVPVPSVATMRPSPTAVGTGVSGNPPSPASIVPKTRPTNNAVPPQQTRAAPAIATAATAAAASASFLSKNSTILIALLILIILAAVIGFFLYRRHQANQASQIGVDNANLPPDAKDGDDSANQLNNSGQPGGSGGLLGWLFPQRLTTRNAEGLDDDDTAVEQAIHREESTKKTGVRFGALLAFMRPKPKPVEIEGGYGSRDEDMQSVHELPGGSGSNNRQSMASSSKSGGIFNRLFAKSAKRHEAVANYFPTADDEIEVLIKDKIEVKTNFDDGWAMGRNLRTKKEGIFPMACLGMDELGLPIHPSLLTASGEEPVFVDTMQRSSSVPSEFRSKPPEGDADTIRPSA</sequence>
<feature type="transmembrane region" description="Helical" evidence="8">
    <location>
        <begin position="366"/>
        <end position="385"/>
    </location>
</feature>
<feature type="compositionally biased region" description="Basic and acidic residues" evidence="7">
    <location>
        <begin position="1"/>
        <end position="18"/>
    </location>
</feature>
<evidence type="ECO:0000256" key="5">
    <source>
        <dbReference type="ARBA" id="ARBA00023136"/>
    </source>
</evidence>
<dbReference type="Proteomes" id="UP000319731">
    <property type="component" value="Unassembled WGS sequence"/>
</dbReference>
<dbReference type="GO" id="GO:0022857">
    <property type="term" value="F:transmembrane transporter activity"/>
    <property type="evidence" value="ECO:0007669"/>
    <property type="project" value="InterPro"/>
</dbReference>
<dbReference type="RefSeq" id="XP_031024546.1">
    <property type="nucleotide sequence ID" value="XM_031169509.1"/>
</dbReference>
<evidence type="ECO:0000313" key="11">
    <source>
        <dbReference type="EMBL" id="TPX33604.1"/>
    </source>
</evidence>
<feature type="transmembrane region" description="Helical" evidence="8">
    <location>
        <begin position="639"/>
        <end position="661"/>
    </location>
</feature>
<dbReference type="EMBL" id="QEAO01000019">
    <property type="protein sequence ID" value="TPX33604.1"/>
    <property type="molecule type" value="Genomic_DNA"/>
</dbReference>
<evidence type="ECO:0000256" key="8">
    <source>
        <dbReference type="SAM" id="Phobius"/>
    </source>
</evidence>
<comment type="caution">
    <text evidence="11">The sequence shown here is derived from an EMBL/GenBank/DDBJ whole genome shotgun (WGS) entry which is preliminary data.</text>
</comment>
<dbReference type="Pfam" id="PF00083">
    <property type="entry name" value="Sugar_tr"/>
    <property type="match status" value="2"/>
</dbReference>
<feature type="region of interest" description="Disordered" evidence="7">
    <location>
        <begin position="1217"/>
        <end position="1243"/>
    </location>
</feature>
<name>A0A507C6B5_9FUNG</name>
<dbReference type="PROSITE" id="PS50002">
    <property type="entry name" value="SH3"/>
    <property type="match status" value="1"/>
</dbReference>
<dbReference type="PANTHER" id="PTHR24064">
    <property type="entry name" value="SOLUTE CARRIER FAMILY 22 MEMBER"/>
    <property type="match status" value="1"/>
</dbReference>
<feature type="compositionally biased region" description="Polar residues" evidence="7">
    <location>
        <begin position="932"/>
        <end position="944"/>
    </location>
</feature>
<feature type="transmembrane region" description="Helical" evidence="8">
    <location>
        <begin position="93"/>
        <end position="112"/>
    </location>
</feature>
<feature type="region of interest" description="Disordered" evidence="7">
    <location>
        <begin position="909"/>
        <end position="945"/>
    </location>
</feature>
<evidence type="ECO:0000256" key="6">
    <source>
        <dbReference type="PROSITE-ProRule" id="PRU00192"/>
    </source>
</evidence>
<feature type="transmembrane region" description="Helical" evidence="8">
    <location>
        <begin position="124"/>
        <end position="148"/>
    </location>
</feature>
<feature type="transmembrane region" description="Helical" evidence="8">
    <location>
        <begin position="227"/>
        <end position="245"/>
    </location>
</feature>
<reference evidence="11 12" key="1">
    <citation type="journal article" date="2019" name="Sci. Rep.">
        <title>Comparative genomics of chytrid fungi reveal insights into the obligate biotrophic and pathogenic lifestyle of Synchytrium endobioticum.</title>
        <authorList>
            <person name="van de Vossenberg B.T.L.H."/>
            <person name="Warris S."/>
            <person name="Nguyen H.D.T."/>
            <person name="van Gent-Pelzer M.P.E."/>
            <person name="Joly D.L."/>
            <person name="van de Geest H.C."/>
            <person name="Bonants P.J.M."/>
            <person name="Smith D.S."/>
            <person name="Levesque C.A."/>
            <person name="van der Lee T.A.J."/>
        </authorList>
    </citation>
    <scope>NUCLEOTIDE SEQUENCE [LARGE SCALE GENOMIC DNA]</scope>
    <source>
        <strain evidence="11 12">JEL517</strain>
    </source>
</reference>
<keyword evidence="4 8" id="KW-1133">Transmembrane helix</keyword>
<feature type="transmembrane region" description="Helical" evidence="8">
    <location>
        <begin position="52"/>
        <end position="81"/>
    </location>
</feature>
<evidence type="ECO:0000313" key="12">
    <source>
        <dbReference type="Proteomes" id="UP000319731"/>
    </source>
</evidence>
<dbReference type="GeneID" id="42004806"/>